<dbReference type="InterPro" id="IPR036095">
    <property type="entry name" value="PTS_EIIB-like_sf"/>
</dbReference>
<evidence type="ECO:0000256" key="7">
    <source>
        <dbReference type="ARBA" id="ARBA00022475"/>
    </source>
</evidence>
<gene>
    <name evidence="19" type="ORF">FDO65_00305</name>
</gene>
<accession>A0A4V6CS58</accession>
<dbReference type="OrthoDB" id="9814222at2"/>
<keyword evidence="12 16" id="KW-0812">Transmembrane</keyword>
<comment type="subcellular location">
    <subcellularLocation>
        <location evidence="3">Cell membrane</location>
        <topology evidence="3">Multi-pass membrane protein</topology>
    </subcellularLocation>
</comment>
<keyword evidence="11" id="KW-0598">Phosphotransferase system</keyword>
<evidence type="ECO:0000256" key="1">
    <source>
        <dbReference type="ARBA" id="ARBA00001655"/>
    </source>
</evidence>
<keyword evidence="10" id="KW-0808">Transferase</keyword>
<keyword evidence="20" id="KW-1185">Reference proteome</keyword>
<evidence type="ECO:0000256" key="8">
    <source>
        <dbReference type="ARBA" id="ARBA00022553"/>
    </source>
</evidence>
<evidence type="ECO:0000256" key="3">
    <source>
        <dbReference type="ARBA" id="ARBA00004651"/>
    </source>
</evidence>
<dbReference type="Gene3D" id="3.40.50.2300">
    <property type="match status" value="1"/>
</dbReference>
<dbReference type="InterPro" id="IPR050893">
    <property type="entry name" value="Sugar_PTS"/>
</dbReference>
<evidence type="ECO:0000256" key="2">
    <source>
        <dbReference type="ARBA" id="ARBA00002434"/>
    </source>
</evidence>
<keyword evidence="14 16" id="KW-0472">Membrane</keyword>
<organism evidence="19 20">
    <name type="scientific">Nakamurella flava</name>
    <dbReference type="NCBI Taxonomy" id="2576308"/>
    <lineage>
        <taxon>Bacteria</taxon>
        <taxon>Bacillati</taxon>
        <taxon>Actinomycetota</taxon>
        <taxon>Actinomycetes</taxon>
        <taxon>Nakamurellales</taxon>
        <taxon>Nakamurellaceae</taxon>
        <taxon>Nakamurella</taxon>
    </lineage>
</organism>
<reference evidence="19 20" key="1">
    <citation type="submission" date="2019-05" db="EMBL/GenBank/DDBJ databases">
        <title>Nakamurella sp. N5BH11, whole genome shotgun sequence.</title>
        <authorList>
            <person name="Tuo L."/>
        </authorList>
    </citation>
    <scope>NUCLEOTIDE SEQUENCE [LARGE SCALE GENOMIC DNA]</scope>
    <source>
        <strain evidence="19 20">N5BH11</strain>
    </source>
</reference>
<evidence type="ECO:0000313" key="19">
    <source>
        <dbReference type="EMBL" id="TKV60215.1"/>
    </source>
</evidence>
<feature type="domain" description="PTS EIIC type-2" evidence="18">
    <location>
        <begin position="35"/>
        <end position="372"/>
    </location>
</feature>
<feature type="domain" description="PTS EIIB type-2" evidence="17">
    <location>
        <begin position="443"/>
        <end position="538"/>
    </location>
</feature>
<protein>
    <recommendedName>
        <fullName evidence="5">PTS system mannitol-specific EIICB component</fullName>
        <ecNumber evidence="4">2.7.1.197</ecNumber>
    </recommendedName>
    <alternativeName>
        <fullName evidence="15">EIICB-Mtl</fullName>
    </alternativeName>
</protein>
<evidence type="ECO:0000256" key="13">
    <source>
        <dbReference type="ARBA" id="ARBA00022989"/>
    </source>
</evidence>
<evidence type="ECO:0000313" key="20">
    <source>
        <dbReference type="Proteomes" id="UP000306985"/>
    </source>
</evidence>
<keyword evidence="13 16" id="KW-1133">Transmembrane helix</keyword>
<dbReference type="PANTHER" id="PTHR30181:SF2">
    <property type="entry name" value="PTS SYSTEM MANNITOL-SPECIFIC EIICBA COMPONENT"/>
    <property type="match status" value="1"/>
</dbReference>
<evidence type="ECO:0000256" key="16">
    <source>
        <dbReference type="SAM" id="Phobius"/>
    </source>
</evidence>
<dbReference type="SUPFAM" id="SSF52794">
    <property type="entry name" value="PTS system IIB component-like"/>
    <property type="match status" value="1"/>
</dbReference>
<dbReference type="PROSITE" id="PS51104">
    <property type="entry name" value="PTS_EIIC_TYPE_2"/>
    <property type="match status" value="1"/>
</dbReference>
<evidence type="ECO:0000259" key="17">
    <source>
        <dbReference type="PROSITE" id="PS51099"/>
    </source>
</evidence>
<keyword evidence="7" id="KW-1003">Cell membrane</keyword>
<feature type="transmembrane region" description="Helical" evidence="16">
    <location>
        <begin position="38"/>
        <end position="61"/>
    </location>
</feature>
<feature type="transmembrane region" description="Helical" evidence="16">
    <location>
        <begin position="109"/>
        <end position="140"/>
    </location>
</feature>
<proteinExistence type="predicted"/>
<dbReference type="InterPro" id="IPR003352">
    <property type="entry name" value="PTS_EIIC"/>
</dbReference>
<evidence type="ECO:0000256" key="9">
    <source>
        <dbReference type="ARBA" id="ARBA00022597"/>
    </source>
</evidence>
<name>A0A4V6CS58_9ACTN</name>
<dbReference type="PROSITE" id="PS51099">
    <property type="entry name" value="PTS_EIIB_TYPE_2"/>
    <property type="match status" value="1"/>
</dbReference>
<dbReference type="Proteomes" id="UP000306985">
    <property type="component" value="Unassembled WGS sequence"/>
</dbReference>
<dbReference type="CDD" id="cd05567">
    <property type="entry name" value="PTS_IIB_mannitol"/>
    <property type="match status" value="1"/>
</dbReference>
<comment type="caution">
    <text evidence="19">The sequence shown here is derived from an EMBL/GenBank/DDBJ whole genome shotgun (WGS) entry which is preliminary data.</text>
</comment>
<dbReference type="InterPro" id="IPR013014">
    <property type="entry name" value="PTS_EIIC_2"/>
</dbReference>
<dbReference type="GO" id="GO:0009401">
    <property type="term" value="P:phosphoenolpyruvate-dependent sugar phosphotransferase system"/>
    <property type="evidence" value="ECO:0007669"/>
    <property type="project" value="UniProtKB-KW"/>
</dbReference>
<sequence length="539" mass="55978">MPTPSALRREHHTIERSAVSTTTQPGGARVAVQKFGTFLSGMIMPNIGAFIAWGLITALFIEKGWLPVDKIGGWGDYADGGLVGPMVRFLLPILIAVQGGRMIYGTRGAVVGGIATMGAIMATTQPMFLGAMIFGPLAAWLMKKVDAIWDGKIKPGFEMLVNNFSAGILGGALAIFGLYIFGPIVEWVSNRFGDGVNWLVEHSLLPLASIIIEPAKVLFLNNALNHGVLTPLALQQSSEQGKSILFLLEANPGPGAGLLLAFCVFGVGMARSTAPAALVIQFFGGIHEIYFPYVLMKPVLILAMIASGAVGILTLVIFNAGLTGPAAPGSIIAALANTPADSLVGVILSVVLSAATSFILASIILRANRRSMLAAEEAEGGGLAAATSQMEAMKGKKSSVSGVLNREALDEASASGMTPAQMDAADGMHRTGGGTSVAARPISKIVFACDAGMGSSAMGASVLRNKIKKAGFGDVSVTNVAIANLTDDIDLIVTQETLTPRAKGMAPSAEHVSVSNFMNSPRYDEIVAKLRETNGSPTA</sequence>
<evidence type="ECO:0000256" key="11">
    <source>
        <dbReference type="ARBA" id="ARBA00022683"/>
    </source>
</evidence>
<dbReference type="EC" id="2.7.1.197" evidence="4"/>
<evidence type="ECO:0000259" key="18">
    <source>
        <dbReference type="PROSITE" id="PS51104"/>
    </source>
</evidence>
<dbReference type="PANTHER" id="PTHR30181">
    <property type="entry name" value="MANNITOL PERMEASE IIC COMPONENT"/>
    <property type="match status" value="1"/>
</dbReference>
<dbReference type="InterPro" id="IPR029503">
    <property type="entry name" value="PTS_EIIB_mannitol"/>
</dbReference>
<feature type="transmembrane region" description="Helical" evidence="16">
    <location>
        <begin position="300"/>
        <end position="322"/>
    </location>
</feature>
<feature type="transmembrane region" description="Helical" evidence="16">
    <location>
        <begin position="160"/>
        <end position="181"/>
    </location>
</feature>
<dbReference type="EMBL" id="SZZH01000001">
    <property type="protein sequence ID" value="TKV60215.1"/>
    <property type="molecule type" value="Genomic_DNA"/>
</dbReference>
<evidence type="ECO:0000256" key="10">
    <source>
        <dbReference type="ARBA" id="ARBA00022679"/>
    </source>
</evidence>
<evidence type="ECO:0000256" key="5">
    <source>
        <dbReference type="ARBA" id="ARBA00021825"/>
    </source>
</evidence>
<evidence type="ECO:0000256" key="4">
    <source>
        <dbReference type="ARBA" id="ARBA00011909"/>
    </source>
</evidence>
<evidence type="ECO:0000256" key="15">
    <source>
        <dbReference type="ARBA" id="ARBA00033349"/>
    </source>
</evidence>
<keyword evidence="9" id="KW-0762">Sugar transport</keyword>
<dbReference type="GO" id="GO:0005886">
    <property type="term" value="C:plasma membrane"/>
    <property type="evidence" value="ECO:0007669"/>
    <property type="project" value="UniProtKB-SubCell"/>
</dbReference>
<dbReference type="GO" id="GO:0090563">
    <property type="term" value="F:protein-phosphocysteine-sugar phosphotransferase activity"/>
    <property type="evidence" value="ECO:0007669"/>
    <property type="project" value="TreeGrafter"/>
</dbReference>
<dbReference type="Pfam" id="PF02378">
    <property type="entry name" value="PTS_EIIC"/>
    <property type="match status" value="1"/>
</dbReference>
<dbReference type="InterPro" id="IPR003501">
    <property type="entry name" value="PTS_EIIB_2/3"/>
</dbReference>
<comment type="function">
    <text evidence="2">The phosphoenolpyruvate-dependent sugar phosphotransferase system (sugar PTS), a major carbohydrate active transport system, catalyzes the phosphorylation of incoming sugar substrates concomitantly with their translocation across the cell membrane. The enzyme II CmtAB PTS system is involved in D-mannitol transport.</text>
</comment>
<dbReference type="InterPro" id="IPR013011">
    <property type="entry name" value="PTS_EIIB_2"/>
</dbReference>
<keyword evidence="6" id="KW-0813">Transport</keyword>
<feature type="transmembrane region" description="Helical" evidence="16">
    <location>
        <begin position="342"/>
        <end position="365"/>
    </location>
</feature>
<dbReference type="GO" id="GO:0022872">
    <property type="term" value="F:protein-N(PI)-phosphohistidine-mannitol phosphotransferase system transmembrane transporter activity"/>
    <property type="evidence" value="ECO:0007669"/>
    <property type="project" value="InterPro"/>
</dbReference>
<feature type="transmembrane region" description="Helical" evidence="16">
    <location>
        <begin position="81"/>
        <end position="97"/>
    </location>
</feature>
<keyword evidence="8" id="KW-0597">Phosphoprotein</keyword>
<evidence type="ECO:0000256" key="12">
    <source>
        <dbReference type="ARBA" id="ARBA00022692"/>
    </source>
</evidence>
<dbReference type="Pfam" id="PF02302">
    <property type="entry name" value="PTS_IIB"/>
    <property type="match status" value="1"/>
</dbReference>
<evidence type="ECO:0000256" key="6">
    <source>
        <dbReference type="ARBA" id="ARBA00022448"/>
    </source>
</evidence>
<comment type="catalytic activity">
    <reaction evidence="1">
        <text>D-mannitol(out) + N(pros)-phospho-L-histidyl-[protein] = D-mannitol 1-phosphate(in) + L-histidyl-[protein]</text>
        <dbReference type="Rhea" id="RHEA:33363"/>
        <dbReference type="Rhea" id="RHEA-COMP:9745"/>
        <dbReference type="Rhea" id="RHEA-COMP:9746"/>
        <dbReference type="ChEBI" id="CHEBI:16899"/>
        <dbReference type="ChEBI" id="CHEBI:29979"/>
        <dbReference type="ChEBI" id="CHEBI:61381"/>
        <dbReference type="ChEBI" id="CHEBI:64837"/>
        <dbReference type="EC" id="2.7.1.197"/>
    </reaction>
</comment>
<dbReference type="AlphaFoldDB" id="A0A4V6CS58"/>
<evidence type="ECO:0000256" key="14">
    <source>
        <dbReference type="ARBA" id="ARBA00023136"/>
    </source>
</evidence>